<dbReference type="Proteomes" id="UP000076038">
    <property type="component" value="Chromosome"/>
</dbReference>
<dbReference type="OrthoDB" id="337830at2"/>
<dbReference type="InterPro" id="IPR036188">
    <property type="entry name" value="FAD/NAD-bd_sf"/>
</dbReference>
<reference evidence="7" key="2">
    <citation type="submission" date="2016-04" db="EMBL/GenBank/DDBJ databases">
        <title>Complete Genome and Plasmid Sequences for Rhodococcus fascians D188 and Draft Sequences for Rhodococcus spp. Isolates PBTS 1 and PBTS 2.</title>
        <authorList>
            <person name="Stamer R."/>
            <person name="Vereecke D."/>
            <person name="Zhang Y."/>
            <person name="Schilkey F."/>
            <person name="Devitt N."/>
            <person name="Randall J."/>
        </authorList>
    </citation>
    <scope>NUCLEOTIDE SEQUENCE [LARGE SCALE GENOMIC DNA]</scope>
    <source>
        <strain evidence="7">PBTS2</strain>
    </source>
</reference>
<dbReference type="PANTHER" id="PTHR43563:SF1">
    <property type="entry name" value="AMINE OXIDASE [FLAVIN-CONTAINING] B"/>
    <property type="match status" value="1"/>
</dbReference>
<keyword evidence="7" id="KW-1185">Reference proteome</keyword>
<dbReference type="InterPro" id="IPR050703">
    <property type="entry name" value="Flavin_MAO"/>
</dbReference>
<feature type="binding site" evidence="4">
    <location>
        <position position="351"/>
    </location>
    <ligand>
        <name>substrate</name>
    </ligand>
</feature>
<gene>
    <name evidence="6" type="primary">puo_1</name>
    <name evidence="6" type="ORF">A3Q41_01203</name>
</gene>
<dbReference type="PATRIC" id="fig|1653479.3.peg.1219"/>
<feature type="binding site" evidence="4">
    <location>
        <position position="244"/>
    </location>
    <ligand>
        <name>FAD</name>
        <dbReference type="ChEBI" id="CHEBI:57692"/>
    </ligand>
</feature>
<evidence type="ECO:0000313" key="6">
    <source>
        <dbReference type="EMBL" id="AMY22514.1"/>
    </source>
</evidence>
<dbReference type="AlphaFoldDB" id="A0A143QHV5"/>
<evidence type="ECO:0000256" key="3">
    <source>
        <dbReference type="ARBA" id="ARBA00023002"/>
    </source>
</evidence>
<dbReference type="PANTHER" id="PTHR43563">
    <property type="entry name" value="AMINE OXIDASE"/>
    <property type="match status" value="1"/>
</dbReference>
<dbReference type="SUPFAM" id="SSF51905">
    <property type="entry name" value="FAD/NAD(P)-binding domain"/>
    <property type="match status" value="1"/>
</dbReference>
<feature type="binding site" evidence="4">
    <location>
        <position position="439"/>
    </location>
    <ligand>
        <name>FAD</name>
        <dbReference type="ChEBI" id="CHEBI:57692"/>
    </ligand>
</feature>
<keyword evidence="3 6" id="KW-0560">Oxidoreductase</keyword>
<feature type="domain" description="Amine oxidase" evidence="5">
    <location>
        <begin position="19"/>
        <end position="463"/>
    </location>
</feature>
<sequence length="475" mass="50823">MTDIPEASRVDVVVVGAGLAGLTAARELTAAGLTVQVLEARDRVGGRTVNHAIGRGAVVEIGGQFVGPTQDHILRLAASVGIGTFPAYDIGSSMYVKNGRARRFDGGVPPDLAALPDVGMLVARIDRAAGQIPVGRPWAAPRATEWDTQTLATWARRHAATDGGVELLDILLGSVFGGTSADVSALFGLAYIAGAGNEYTPGTVDRLMSVAGGAQQWRFLGGSQAICIEMASRLGDSVRLDTPVRRVEQYPDRVVVHSDTESWVARSVVVAIPPVLAARIDWSPALPAPQEALFQRMNFGGLAKCEAVYPEPFWRTSGLSGQALFRDSDVPVSSMFDNSPPDRSHGVLMGFVGTWGARYRGGRNWSEGNESERRGEVLRAFASAVGPRALEPTEWIELDWTREQWTRGGPTAVLTPGVLTGLGRWRDTAFGRVRWAGAEHSDYWNGYMDGAVRSGEKAAAEILSTEGELSWNNAS</sequence>
<dbReference type="PRINTS" id="PR00757">
    <property type="entry name" value="AMINEOXDASEF"/>
</dbReference>
<comment type="cofactor">
    <cofactor evidence="1">
        <name>FAD</name>
        <dbReference type="ChEBI" id="CHEBI:57692"/>
    </cofactor>
</comment>
<dbReference type="EMBL" id="CP015220">
    <property type="protein sequence ID" value="AMY22514.1"/>
    <property type="molecule type" value="Genomic_DNA"/>
</dbReference>
<proteinExistence type="inferred from homology"/>
<dbReference type="EC" id="1.4.3.10" evidence="6"/>
<dbReference type="GO" id="GO:0050232">
    <property type="term" value="F:putrescine oxidase activity"/>
    <property type="evidence" value="ECO:0007669"/>
    <property type="project" value="UniProtKB-EC"/>
</dbReference>
<dbReference type="Gene3D" id="3.90.660.10">
    <property type="match status" value="1"/>
</dbReference>
<dbReference type="SUPFAM" id="SSF54373">
    <property type="entry name" value="FAD-linked reductases, C-terminal domain"/>
    <property type="match status" value="1"/>
</dbReference>
<protein>
    <submittedName>
        <fullName evidence="6">Putrescine oxidase</fullName>
        <ecNumber evidence="6">1.4.3.10</ecNumber>
    </submittedName>
</protein>
<name>A0A143QHV5_RHOFA</name>
<evidence type="ECO:0000256" key="1">
    <source>
        <dbReference type="ARBA" id="ARBA00001974"/>
    </source>
</evidence>
<comment type="similarity">
    <text evidence="2">Belongs to the flavin monoamine oxidase family.</text>
</comment>
<evidence type="ECO:0000313" key="7">
    <source>
        <dbReference type="Proteomes" id="UP000076038"/>
    </source>
</evidence>
<reference evidence="6 7" key="1">
    <citation type="journal article" date="2016" name="Genome Announc.">
        <title>Complete Genome and Plasmid Sequences for Rhodococcus fascians D188 and Draft Sequences for Rhodococcus Isolates PBTS 1 and PBTS 2.</title>
        <authorList>
            <person name="Stamler R.A."/>
            <person name="Vereecke D."/>
            <person name="Zhang Y."/>
            <person name="Schilkey F."/>
            <person name="Devitt N."/>
            <person name="Randall J.J."/>
        </authorList>
    </citation>
    <scope>NUCLEOTIDE SEQUENCE [LARGE SCALE GENOMIC DNA]</scope>
    <source>
        <strain evidence="6 7">PBTS2</strain>
    </source>
</reference>
<dbReference type="InterPro" id="IPR002937">
    <property type="entry name" value="Amino_oxidase"/>
</dbReference>
<dbReference type="RefSeq" id="WP_048317054.1">
    <property type="nucleotide sequence ID" value="NZ_CP015220.1"/>
</dbReference>
<evidence type="ECO:0000256" key="2">
    <source>
        <dbReference type="ARBA" id="ARBA00005995"/>
    </source>
</evidence>
<organism evidence="6 7">
    <name type="scientific">Rhodococcoides fascians</name>
    <name type="common">Rhodococcus fascians</name>
    <dbReference type="NCBI Taxonomy" id="1828"/>
    <lineage>
        <taxon>Bacteria</taxon>
        <taxon>Bacillati</taxon>
        <taxon>Actinomycetota</taxon>
        <taxon>Actinomycetes</taxon>
        <taxon>Mycobacteriales</taxon>
        <taxon>Nocardiaceae</taxon>
        <taxon>Rhodococcoides</taxon>
    </lineage>
</organism>
<feature type="binding site" evidence="4">
    <location>
        <begin position="39"/>
        <end position="40"/>
    </location>
    <ligand>
        <name>FAD</name>
        <dbReference type="ChEBI" id="CHEBI:57692"/>
    </ligand>
</feature>
<dbReference type="Gene3D" id="1.10.405.10">
    <property type="entry name" value="Guanine Nucleotide Dissociation Inhibitor, domain 1"/>
    <property type="match status" value="1"/>
</dbReference>
<dbReference type="Pfam" id="PF01593">
    <property type="entry name" value="Amino_oxidase"/>
    <property type="match status" value="1"/>
</dbReference>
<dbReference type="InterPro" id="IPR001613">
    <property type="entry name" value="Flavin_amine_oxidase"/>
</dbReference>
<evidence type="ECO:0000259" key="5">
    <source>
        <dbReference type="Pfam" id="PF01593"/>
    </source>
</evidence>
<dbReference type="Gene3D" id="3.50.50.60">
    <property type="entry name" value="FAD/NAD(P)-binding domain"/>
    <property type="match status" value="1"/>
</dbReference>
<evidence type="ECO:0000256" key="4">
    <source>
        <dbReference type="PIRSR" id="PIRSR601613-1"/>
    </source>
</evidence>
<dbReference type="KEGG" id="rhs:A3Q41_01203"/>
<accession>A0A143QHV5</accession>